<dbReference type="AlphaFoldDB" id="A0A8D4VML9"/>
<evidence type="ECO:0000313" key="1">
    <source>
        <dbReference type="EMBL" id="BBL70282.1"/>
    </source>
</evidence>
<name>A0A8D4VML9_9GAMM</name>
<dbReference type="KEGG" id="moz:MoryE10_08880"/>
<keyword evidence="2" id="KW-1185">Reference proteome</keyword>
<evidence type="ECO:0000313" key="2">
    <source>
        <dbReference type="Proteomes" id="UP000824988"/>
    </source>
</evidence>
<dbReference type="EMBL" id="AP019782">
    <property type="protein sequence ID" value="BBL70282.1"/>
    <property type="molecule type" value="Genomic_DNA"/>
</dbReference>
<dbReference type="Proteomes" id="UP000824988">
    <property type="component" value="Chromosome"/>
</dbReference>
<dbReference type="RefSeq" id="WP_221048335.1">
    <property type="nucleotide sequence ID" value="NZ_AP019782.1"/>
</dbReference>
<reference evidence="1" key="1">
    <citation type="submission" date="2019-06" db="EMBL/GenBank/DDBJ databases">
        <title>Complete genome sequence of Methylogaea oryzae strain JCM16910.</title>
        <authorList>
            <person name="Asakawa S."/>
        </authorList>
    </citation>
    <scope>NUCLEOTIDE SEQUENCE</scope>
    <source>
        <strain evidence="1">E10</strain>
    </source>
</reference>
<sequence length="58" mass="6408">MIDVLKGNFQVKNSVRVEENGEKPASLEQELRARALSSIGGSMVYVERTPLAWDGDSE</sequence>
<proteinExistence type="predicted"/>
<accession>A0A8D4VML9</accession>
<gene>
    <name evidence="1" type="ORF">MoryE10_08880</name>
</gene>
<organism evidence="1 2">
    <name type="scientific">Methylogaea oryzae</name>
    <dbReference type="NCBI Taxonomy" id="1295382"/>
    <lineage>
        <taxon>Bacteria</taxon>
        <taxon>Pseudomonadati</taxon>
        <taxon>Pseudomonadota</taxon>
        <taxon>Gammaproteobacteria</taxon>
        <taxon>Methylococcales</taxon>
        <taxon>Methylococcaceae</taxon>
        <taxon>Methylogaea</taxon>
    </lineage>
</organism>
<protein>
    <submittedName>
        <fullName evidence="1">Uncharacterized protein</fullName>
    </submittedName>
</protein>